<feature type="transmembrane region" description="Helical" evidence="1">
    <location>
        <begin position="226"/>
        <end position="250"/>
    </location>
</feature>
<evidence type="ECO:0000313" key="3">
    <source>
        <dbReference type="EMBL" id="KAL1609699.1"/>
    </source>
</evidence>
<accession>A0ABR3RZ46</accession>
<evidence type="ECO:0000256" key="1">
    <source>
        <dbReference type="SAM" id="Phobius"/>
    </source>
</evidence>
<protein>
    <submittedName>
        <fullName evidence="3">Uncharacterized protein</fullName>
    </submittedName>
</protein>
<dbReference type="Proteomes" id="UP001521222">
    <property type="component" value="Unassembled WGS sequence"/>
</dbReference>
<feature type="chain" id="PRO_5046067298" evidence="2">
    <location>
        <begin position="20"/>
        <end position="265"/>
    </location>
</feature>
<gene>
    <name evidence="3" type="ORF">SLS59_001208</name>
</gene>
<dbReference type="EMBL" id="JAKIXB020000003">
    <property type="protein sequence ID" value="KAL1609699.1"/>
    <property type="molecule type" value="Genomic_DNA"/>
</dbReference>
<evidence type="ECO:0000256" key="2">
    <source>
        <dbReference type="SAM" id="SignalP"/>
    </source>
</evidence>
<proteinExistence type="predicted"/>
<keyword evidence="1" id="KW-1133">Transmembrane helix</keyword>
<comment type="caution">
    <text evidence="3">The sequence shown here is derived from an EMBL/GenBank/DDBJ whole genome shotgun (WGS) entry which is preliminary data.</text>
</comment>
<feature type="signal peptide" evidence="2">
    <location>
        <begin position="1"/>
        <end position="19"/>
    </location>
</feature>
<sequence length="265" mass="30492">MRSLNILGAVALLAVPAVSLPEDYDMSMPCFNDICWTSWKCVFSRMSKYESTIGHRCGLPDNVYTPGPDGTNWPTLVWGQQYRMEWTSRYDSQGEDIVLEWLMWMAPGTEEPIPANETDMYWDYRGEGPERFIVAHTQNIRKSILGWYFQPNLSFFPNDNLNVSSLEVTAYAMERNAFRLYNPKTFDPHNSTTWDVSVPFSVIRPEEQRMVNTAKYNQRKSDNKRLGLGVGLGVGLSLIVAYLVAWYTSAWNERRKLSKRGVALE</sequence>
<keyword evidence="1" id="KW-0812">Transmembrane</keyword>
<keyword evidence="2" id="KW-0732">Signal</keyword>
<evidence type="ECO:0000313" key="4">
    <source>
        <dbReference type="Proteomes" id="UP001521222"/>
    </source>
</evidence>
<organism evidence="3 4">
    <name type="scientific">Nothophoma quercina</name>
    <dbReference type="NCBI Taxonomy" id="749835"/>
    <lineage>
        <taxon>Eukaryota</taxon>
        <taxon>Fungi</taxon>
        <taxon>Dikarya</taxon>
        <taxon>Ascomycota</taxon>
        <taxon>Pezizomycotina</taxon>
        <taxon>Dothideomycetes</taxon>
        <taxon>Pleosporomycetidae</taxon>
        <taxon>Pleosporales</taxon>
        <taxon>Pleosporineae</taxon>
        <taxon>Didymellaceae</taxon>
        <taxon>Nothophoma</taxon>
    </lineage>
</organism>
<name>A0ABR3RZ46_9PLEO</name>
<keyword evidence="4" id="KW-1185">Reference proteome</keyword>
<reference evidence="3 4" key="1">
    <citation type="submission" date="2024-02" db="EMBL/GenBank/DDBJ databases">
        <title>De novo assembly and annotation of 12 fungi associated with fruit tree decline syndrome in Ontario, Canada.</title>
        <authorList>
            <person name="Sulman M."/>
            <person name="Ellouze W."/>
            <person name="Ilyukhin E."/>
        </authorList>
    </citation>
    <scope>NUCLEOTIDE SEQUENCE [LARGE SCALE GENOMIC DNA]</scope>
    <source>
        <strain evidence="3 4">M97-236</strain>
    </source>
</reference>
<keyword evidence="1" id="KW-0472">Membrane</keyword>